<name>A0ABN8EJH9_9GAMM</name>
<organism evidence="1 2">
    <name type="scientific">Sinobacterium norvegicum</name>
    <dbReference type="NCBI Taxonomy" id="1641715"/>
    <lineage>
        <taxon>Bacteria</taxon>
        <taxon>Pseudomonadati</taxon>
        <taxon>Pseudomonadota</taxon>
        <taxon>Gammaproteobacteria</taxon>
        <taxon>Cellvibrionales</taxon>
        <taxon>Spongiibacteraceae</taxon>
        <taxon>Sinobacterium</taxon>
    </lineage>
</organism>
<evidence type="ECO:0000313" key="1">
    <source>
        <dbReference type="EMBL" id="CAH0991885.1"/>
    </source>
</evidence>
<comment type="caution">
    <text evidence="1">The sequence shown here is derived from an EMBL/GenBank/DDBJ whole genome shotgun (WGS) entry which is preliminary data.</text>
</comment>
<sequence length="70" mass="7899">MKVKCQACQAEKENGYNDQLPYCSTCWPLVLQTKTSKSSPAASLDKSDTDNPWQGYLENGWSKTLKQLIQ</sequence>
<dbReference type="EMBL" id="CAKLPX010000002">
    <property type="protein sequence ID" value="CAH0991885.1"/>
    <property type="molecule type" value="Genomic_DNA"/>
</dbReference>
<keyword evidence="2" id="KW-1185">Reference proteome</keyword>
<evidence type="ECO:0000313" key="2">
    <source>
        <dbReference type="Proteomes" id="UP000838100"/>
    </source>
</evidence>
<dbReference type="Proteomes" id="UP000838100">
    <property type="component" value="Unassembled WGS sequence"/>
</dbReference>
<reference evidence="1" key="1">
    <citation type="submission" date="2021-12" db="EMBL/GenBank/DDBJ databases">
        <authorList>
            <person name="Rodrigo-Torres L."/>
            <person name="Arahal R. D."/>
            <person name="Lucena T."/>
        </authorList>
    </citation>
    <scope>NUCLEOTIDE SEQUENCE</scope>
    <source>
        <strain evidence="1">CECT 8267</strain>
    </source>
</reference>
<protein>
    <submittedName>
        <fullName evidence="1">Uncharacterized protein</fullName>
    </submittedName>
</protein>
<dbReference type="RefSeq" id="WP_237444586.1">
    <property type="nucleotide sequence ID" value="NZ_CAKLPX010000002.1"/>
</dbReference>
<accession>A0ABN8EJH9</accession>
<proteinExistence type="predicted"/>
<gene>
    <name evidence="1" type="ORF">SIN8267_02000</name>
</gene>